<proteinExistence type="predicted"/>
<dbReference type="Proteomes" id="UP000525078">
    <property type="component" value="Unassembled WGS sequence"/>
</dbReference>
<gene>
    <name evidence="3" type="ORF">F8388_025879</name>
</gene>
<accession>A0A7J6F9S0</accession>
<evidence type="ECO:0000259" key="2">
    <source>
        <dbReference type="Pfam" id="PF03372"/>
    </source>
</evidence>
<feature type="domain" description="Endonuclease/exonuclease/phosphatase" evidence="2">
    <location>
        <begin position="171"/>
        <end position="337"/>
    </location>
</feature>
<evidence type="ECO:0000313" key="3">
    <source>
        <dbReference type="EMBL" id="KAF4367461.1"/>
    </source>
</evidence>
<dbReference type="PANTHER" id="PTHR33710">
    <property type="entry name" value="BNAC02G09200D PROTEIN"/>
    <property type="match status" value="1"/>
</dbReference>
<dbReference type="GO" id="GO:0003824">
    <property type="term" value="F:catalytic activity"/>
    <property type="evidence" value="ECO:0007669"/>
    <property type="project" value="InterPro"/>
</dbReference>
<name>A0A7J6F9S0_CANSA</name>
<dbReference type="AlphaFoldDB" id="A0A7J6F9S0"/>
<sequence>MNSSDGCFEVVPPPRETAGEKAPREHLPVTVKSSGAVMCDKGSIIGEGTNSANMPGGNGVKVTETEEERERRALLKGKQIACDQGISSASGVVNIHNGEGEKLGKSSGQGSRKKVSIKNRARNHGKGRAMGSGAISGMVASSRGGVDFNTMGQPFVFGAEAVNGSGAGNFWDVDRFGMSGGLLLLWKEEISVRVDSSSPSHILARVAGKDFFPWTLTCFYGHPDAAQRKFSWELLRNLKEEIIGLWLCVGDFNEVVSLSEKEGGRIRRDMAMEDFRTVIDECRLIDFCSSKTDLTWCNGHELNPVMERLDRGLCNEEWLLNFDGADIMVLDWWESDHRPLVVDMPLDAERERCGKVKRKSRFHFEEAWCEEPECEEIVERVWNNEERVVSPGGLK</sequence>
<evidence type="ECO:0000313" key="4">
    <source>
        <dbReference type="Proteomes" id="UP000525078"/>
    </source>
</evidence>
<dbReference type="InterPro" id="IPR005135">
    <property type="entry name" value="Endo/exonuclease/phosphatase"/>
</dbReference>
<evidence type="ECO:0000256" key="1">
    <source>
        <dbReference type="SAM" id="MobiDB-lite"/>
    </source>
</evidence>
<protein>
    <recommendedName>
        <fullName evidence="2">Endonuclease/exonuclease/phosphatase domain-containing protein</fullName>
    </recommendedName>
</protein>
<dbReference type="Pfam" id="PF03372">
    <property type="entry name" value="Exo_endo_phos"/>
    <property type="match status" value="1"/>
</dbReference>
<dbReference type="Gene3D" id="3.60.10.10">
    <property type="entry name" value="Endonuclease/exonuclease/phosphatase"/>
    <property type="match status" value="1"/>
</dbReference>
<comment type="caution">
    <text evidence="3">The sequence shown here is derived from an EMBL/GenBank/DDBJ whole genome shotgun (WGS) entry which is preliminary data.</text>
</comment>
<feature type="region of interest" description="Disordered" evidence="1">
    <location>
        <begin position="97"/>
        <end position="117"/>
    </location>
</feature>
<dbReference type="SUPFAM" id="SSF56219">
    <property type="entry name" value="DNase I-like"/>
    <property type="match status" value="1"/>
</dbReference>
<organism evidence="3 4">
    <name type="scientific">Cannabis sativa</name>
    <name type="common">Hemp</name>
    <name type="synonym">Marijuana</name>
    <dbReference type="NCBI Taxonomy" id="3483"/>
    <lineage>
        <taxon>Eukaryota</taxon>
        <taxon>Viridiplantae</taxon>
        <taxon>Streptophyta</taxon>
        <taxon>Embryophyta</taxon>
        <taxon>Tracheophyta</taxon>
        <taxon>Spermatophyta</taxon>
        <taxon>Magnoliopsida</taxon>
        <taxon>eudicotyledons</taxon>
        <taxon>Gunneridae</taxon>
        <taxon>Pentapetalae</taxon>
        <taxon>rosids</taxon>
        <taxon>fabids</taxon>
        <taxon>Rosales</taxon>
        <taxon>Cannabaceae</taxon>
        <taxon>Cannabis</taxon>
    </lineage>
</organism>
<dbReference type="PANTHER" id="PTHR33710:SF62">
    <property type="entry name" value="DUF4283 DOMAIN PROTEIN"/>
    <property type="match status" value="1"/>
</dbReference>
<feature type="region of interest" description="Disordered" evidence="1">
    <location>
        <begin position="1"/>
        <end position="23"/>
    </location>
</feature>
<reference evidence="3 4" key="1">
    <citation type="journal article" date="2020" name="bioRxiv">
        <title>Sequence and annotation of 42 cannabis genomes reveals extensive copy number variation in cannabinoid synthesis and pathogen resistance genes.</title>
        <authorList>
            <person name="Mckernan K.J."/>
            <person name="Helbert Y."/>
            <person name="Kane L.T."/>
            <person name="Ebling H."/>
            <person name="Zhang L."/>
            <person name="Liu B."/>
            <person name="Eaton Z."/>
            <person name="Mclaughlin S."/>
            <person name="Kingan S."/>
            <person name="Baybayan P."/>
            <person name="Concepcion G."/>
            <person name="Jordan M."/>
            <person name="Riva A."/>
            <person name="Barbazuk W."/>
            <person name="Harkins T."/>
        </authorList>
    </citation>
    <scope>NUCLEOTIDE SEQUENCE [LARGE SCALE GENOMIC DNA]</scope>
    <source>
        <strain evidence="4">cv. Jamaican Lion 4</strain>
        <tissue evidence="3">Leaf</tissue>
    </source>
</reference>
<dbReference type="InterPro" id="IPR036691">
    <property type="entry name" value="Endo/exonu/phosph_ase_sf"/>
</dbReference>
<dbReference type="EMBL" id="JAATIP010000143">
    <property type="protein sequence ID" value="KAF4367461.1"/>
    <property type="molecule type" value="Genomic_DNA"/>
</dbReference>